<organism evidence="1 2">
    <name type="scientific">Phreatobacter aquaticus</name>
    <dbReference type="NCBI Taxonomy" id="2570229"/>
    <lineage>
        <taxon>Bacteria</taxon>
        <taxon>Pseudomonadati</taxon>
        <taxon>Pseudomonadota</taxon>
        <taxon>Alphaproteobacteria</taxon>
        <taxon>Hyphomicrobiales</taxon>
        <taxon>Phreatobacteraceae</taxon>
        <taxon>Phreatobacter</taxon>
    </lineage>
</organism>
<proteinExistence type="predicted"/>
<evidence type="ECO:0000313" key="2">
    <source>
        <dbReference type="Proteomes" id="UP000298588"/>
    </source>
</evidence>
<gene>
    <name evidence="1" type="ORF">E8L99_20880</name>
</gene>
<dbReference type="Proteomes" id="UP000298588">
    <property type="component" value="Chromosome"/>
</dbReference>
<dbReference type="RefSeq" id="WP_137101361.1">
    <property type="nucleotide sequence ID" value="NZ_CP039865.1"/>
</dbReference>
<protein>
    <submittedName>
        <fullName evidence="1">Uncharacterized protein</fullName>
    </submittedName>
</protein>
<keyword evidence="2" id="KW-1185">Reference proteome</keyword>
<name>A0A4D7QPY2_9HYPH</name>
<dbReference type="EMBL" id="CP039865">
    <property type="protein sequence ID" value="QCK88033.1"/>
    <property type="molecule type" value="Genomic_DNA"/>
</dbReference>
<sequence length="117" mass="13060">MKGELAEFADQDLEEIGDPEQEFRDDDDWIWRVTRRIDRSARVIPLLAAQLSVAVPANVHQVITESSPGEVMFLQAFGIVLAAAHAAGFIRTQSFECLLASAFRAKSIKVHDFLLFS</sequence>
<reference evidence="1 2" key="1">
    <citation type="submission" date="2019-04" db="EMBL/GenBank/DDBJ databases">
        <title>Phreatobacter aquaticus sp. nov.</title>
        <authorList>
            <person name="Choi A."/>
            <person name="Baek K."/>
        </authorList>
    </citation>
    <scope>NUCLEOTIDE SEQUENCE [LARGE SCALE GENOMIC DNA]</scope>
    <source>
        <strain evidence="1 2">NMCR1094</strain>
    </source>
</reference>
<evidence type="ECO:0000313" key="1">
    <source>
        <dbReference type="EMBL" id="QCK88033.1"/>
    </source>
</evidence>
<dbReference type="KEGG" id="paqt:E8L99_20880"/>
<accession>A0A4D7QPY2</accession>
<dbReference type="AlphaFoldDB" id="A0A4D7QPY2"/>